<feature type="region of interest" description="Disordered" evidence="7">
    <location>
        <begin position="122"/>
        <end position="151"/>
    </location>
</feature>
<keyword evidence="6 8" id="KW-0472">Membrane</keyword>
<feature type="transmembrane region" description="Helical" evidence="8">
    <location>
        <begin position="225"/>
        <end position="248"/>
    </location>
</feature>
<keyword evidence="5 8" id="KW-1133">Transmembrane helix</keyword>
<sequence>MTSPTLIFGAILLAFSPTIFLLLHIIFPKPQLVILAVCAAFAYLLSALLSSLLWLIITKASGGGILNSALGTLFALAIPGVICQMILRCVYVMGYFKVESVIRKSVAKHEEETLAAAAYVNETGGDRGSNESNNTNDNSNNSRNDESPHAETNALQLQLNDISCSLASGCGYAVMHSLFLYGTLVASESGEANSYDIGGSYAGGGGSTGHGGTLYQESCGGMPSLLNSALIACMFSILDVMWMMLTFYGMRRRSSLRNNISTSTTTMQALLHGLLPCRGFDDSPSGGNASLVFVTLSHLAASLVLAPNAYEDGCKISLPLLGIIVLYVGSVLRGVYGYFLPEDQRRRIQGMQLGLRDVEQSHHVE</sequence>
<comment type="similarity">
    <text evidence="2">Belongs to the APH-1 family.</text>
</comment>
<feature type="transmembrane region" description="Helical" evidence="8">
    <location>
        <begin position="291"/>
        <end position="310"/>
    </location>
</feature>
<evidence type="ECO:0000256" key="1">
    <source>
        <dbReference type="ARBA" id="ARBA00004141"/>
    </source>
</evidence>
<dbReference type="Proteomes" id="UP001530293">
    <property type="component" value="Unassembled WGS sequence"/>
</dbReference>
<accession>A0ABD3N3W9</accession>
<evidence type="ECO:0000256" key="2">
    <source>
        <dbReference type="ARBA" id="ARBA00005577"/>
    </source>
</evidence>
<evidence type="ECO:0000256" key="3">
    <source>
        <dbReference type="ARBA" id="ARBA00022692"/>
    </source>
</evidence>
<dbReference type="GO" id="GO:0016020">
    <property type="term" value="C:membrane"/>
    <property type="evidence" value="ECO:0007669"/>
    <property type="project" value="UniProtKB-SubCell"/>
</dbReference>
<keyword evidence="4" id="KW-0914">Notch signaling pathway</keyword>
<feature type="transmembrane region" description="Helical" evidence="8">
    <location>
        <begin position="34"/>
        <end position="57"/>
    </location>
</feature>
<feature type="transmembrane region" description="Helical" evidence="8">
    <location>
        <begin position="316"/>
        <end position="339"/>
    </location>
</feature>
<feature type="transmembrane region" description="Helical" evidence="8">
    <location>
        <begin position="6"/>
        <end position="27"/>
    </location>
</feature>
<reference evidence="9 10" key="1">
    <citation type="submission" date="2024-10" db="EMBL/GenBank/DDBJ databases">
        <title>Updated reference genomes for cyclostephanoid diatoms.</title>
        <authorList>
            <person name="Roberts W.R."/>
            <person name="Alverson A.J."/>
        </authorList>
    </citation>
    <scope>NUCLEOTIDE SEQUENCE [LARGE SCALE GENOMIC DNA]</scope>
    <source>
        <strain evidence="9 10">AJA232-27</strain>
    </source>
</reference>
<dbReference type="InterPro" id="IPR009294">
    <property type="entry name" value="Aph-1"/>
</dbReference>
<evidence type="ECO:0000313" key="10">
    <source>
        <dbReference type="Proteomes" id="UP001530293"/>
    </source>
</evidence>
<evidence type="ECO:0000256" key="5">
    <source>
        <dbReference type="ARBA" id="ARBA00022989"/>
    </source>
</evidence>
<feature type="transmembrane region" description="Helical" evidence="8">
    <location>
        <begin position="166"/>
        <end position="186"/>
    </location>
</feature>
<keyword evidence="3 8" id="KW-0812">Transmembrane</keyword>
<feature type="compositionally biased region" description="Low complexity" evidence="7">
    <location>
        <begin position="130"/>
        <end position="142"/>
    </location>
</feature>
<protein>
    <submittedName>
        <fullName evidence="9">Uncharacterized protein</fullName>
    </submittedName>
</protein>
<name>A0ABD3N3W9_9STRA</name>
<proteinExistence type="inferred from homology"/>
<evidence type="ECO:0000256" key="6">
    <source>
        <dbReference type="ARBA" id="ARBA00023136"/>
    </source>
</evidence>
<evidence type="ECO:0000256" key="7">
    <source>
        <dbReference type="SAM" id="MobiDB-lite"/>
    </source>
</evidence>
<evidence type="ECO:0000256" key="8">
    <source>
        <dbReference type="SAM" id="Phobius"/>
    </source>
</evidence>
<evidence type="ECO:0000313" key="9">
    <source>
        <dbReference type="EMBL" id="KAL3769252.1"/>
    </source>
</evidence>
<gene>
    <name evidence="9" type="ORF">ACHAWU_007006</name>
</gene>
<organism evidence="9 10">
    <name type="scientific">Discostella pseudostelligera</name>
    <dbReference type="NCBI Taxonomy" id="259834"/>
    <lineage>
        <taxon>Eukaryota</taxon>
        <taxon>Sar</taxon>
        <taxon>Stramenopiles</taxon>
        <taxon>Ochrophyta</taxon>
        <taxon>Bacillariophyta</taxon>
        <taxon>Coscinodiscophyceae</taxon>
        <taxon>Thalassiosirophycidae</taxon>
        <taxon>Stephanodiscales</taxon>
        <taxon>Stephanodiscaceae</taxon>
        <taxon>Discostella</taxon>
    </lineage>
</organism>
<dbReference type="Pfam" id="PF06105">
    <property type="entry name" value="Aph-1"/>
    <property type="match status" value="1"/>
</dbReference>
<comment type="subcellular location">
    <subcellularLocation>
        <location evidence="1">Membrane</location>
        <topology evidence="1">Multi-pass membrane protein</topology>
    </subcellularLocation>
</comment>
<dbReference type="PANTHER" id="PTHR12889">
    <property type="entry name" value="GAMMA-SECRETASE SUBUNIT APH-1"/>
    <property type="match status" value="1"/>
</dbReference>
<comment type="caution">
    <text evidence="9">The sequence shown here is derived from an EMBL/GenBank/DDBJ whole genome shotgun (WGS) entry which is preliminary data.</text>
</comment>
<evidence type="ECO:0000256" key="4">
    <source>
        <dbReference type="ARBA" id="ARBA00022976"/>
    </source>
</evidence>
<dbReference type="AlphaFoldDB" id="A0ABD3N3W9"/>
<keyword evidence="10" id="KW-1185">Reference proteome</keyword>
<feature type="transmembrane region" description="Helical" evidence="8">
    <location>
        <begin position="69"/>
        <end position="96"/>
    </location>
</feature>
<dbReference type="GO" id="GO:0007219">
    <property type="term" value="P:Notch signaling pathway"/>
    <property type="evidence" value="ECO:0007669"/>
    <property type="project" value="UniProtKB-KW"/>
</dbReference>
<dbReference type="EMBL" id="JALLBG020000056">
    <property type="protein sequence ID" value="KAL3769252.1"/>
    <property type="molecule type" value="Genomic_DNA"/>
</dbReference>